<dbReference type="SUPFAM" id="SSF51182">
    <property type="entry name" value="RmlC-like cupins"/>
    <property type="match status" value="1"/>
</dbReference>
<gene>
    <name evidence="2" type="ORF">VB738_13970</name>
</gene>
<dbReference type="Pfam" id="PF01050">
    <property type="entry name" value="MannoseP_isomer"/>
    <property type="match status" value="1"/>
</dbReference>
<dbReference type="InterPro" id="IPR051161">
    <property type="entry name" value="Mannose-6P_isomerase_type2"/>
</dbReference>
<evidence type="ECO:0000313" key="2">
    <source>
        <dbReference type="EMBL" id="MEA5392365.1"/>
    </source>
</evidence>
<evidence type="ECO:0000259" key="1">
    <source>
        <dbReference type="Pfam" id="PF01050"/>
    </source>
</evidence>
<dbReference type="Proteomes" id="UP001304461">
    <property type="component" value="Unassembled WGS sequence"/>
</dbReference>
<accession>A0ABU5RX56</accession>
<keyword evidence="3" id="KW-1185">Reference proteome</keyword>
<dbReference type="InterPro" id="IPR001538">
    <property type="entry name" value="Man6P_isomerase-2_C"/>
</dbReference>
<dbReference type="InterPro" id="IPR014710">
    <property type="entry name" value="RmlC-like_jellyroll"/>
</dbReference>
<dbReference type="InterPro" id="IPR011051">
    <property type="entry name" value="RmlC_Cupin_sf"/>
</dbReference>
<dbReference type="EMBL" id="JAYGHX010000010">
    <property type="protein sequence ID" value="MEA5392365.1"/>
    <property type="molecule type" value="Genomic_DNA"/>
</dbReference>
<feature type="domain" description="Mannose-6-phosphate isomerase type II C-terminal" evidence="1">
    <location>
        <begin position="4"/>
        <end position="116"/>
    </location>
</feature>
<organism evidence="2 3">
    <name type="scientific">Cyanobium gracile UHCC 0139</name>
    <dbReference type="NCBI Taxonomy" id="3110308"/>
    <lineage>
        <taxon>Bacteria</taxon>
        <taxon>Bacillati</taxon>
        <taxon>Cyanobacteriota</taxon>
        <taxon>Cyanophyceae</taxon>
        <taxon>Synechococcales</taxon>
        <taxon>Prochlorococcaceae</taxon>
        <taxon>Cyanobium</taxon>
    </lineage>
</organism>
<proteinExistence type="predicted"/>
<dbReference type="PANTHER" id="PTHR46390:SF1">
    <property type="entry name" value="MANNOSE-1-PHOSPHATE GUANYLYLTRANSFERASE"/>
    <property type="match status" value="1"/>
</dbReference>
<name>A0ABU5RX56_9CYAN</name>
<comment type="caution">
    <text evidence="2">The sequence shown here is derived from an EMBL/GenBank/DDBJ whole genome shotgun (WGS) entry which is preliminary data.</text>
</comment>
<sequence length="128" mass="14422">MRSRESEAMAERTQRPWGWFETLATGPGYLVKRLRITAEQRISLQRHRQRSEHWVVVAGEGVMEADGGCTIACPGATLFVPRGGLHRASAGATDLEIIEVQLGDVLREEDIERFDDDYGRVVKSHFNL</sequence>
<dbReference type="GO" id="GO:0016853">
    <property type="term" value="F:isomerase activity"/>
    <property type="evidence" value="ECO:0007669"/>
    <property type="project" value="UniProtKB-KW"/>
</dbReference>
<dbReference type="CDD" id="cd02213">
    <property type="entry name" value="cupin_PMI_typeII_C"/>
    <property type="match status" value="1"/>
</dbReference>
<dbReference type="Gene3D" id="2.60.120.10">
    <property type="entry name" value="Jelly Rolls"/>
    <property type="match status" value="1"/>
</dbReference>
<keyword evidence="2" id="KW-0413">Isomerase</keyword>
<reference evidence="2 3" key="1">
    <citation type="submission" date="2023-12" db="EMBL/GenBank/DDBJ databases">
        <title>Baltic Sea Cyanobacteria.</title>
        <authorList>
            <person name="Delbaje E."/>
            <person name="Fewer D.P."/>
            <person name="Shishido T.K."/>
        </authorList>
    </citation>
    <scope>NUCLEOTIDE SEQUENCE [LARGE SCALE GENOMIC DNA]</scope>
    <source>
        <strain evidence="2 3">UHCC 0139</strain>
    </source>
</reference>
<dbReference type="PANTHER" id="PTHR46390">
    <property type="entry name" value="MANNOSE-1-PHOSPHATE GUANYLYLTRANSFERASE"/>
    <property type="match status" value="1"/>
</dbReference>
<protein>
    <submittedName>
        <fullName evidence="2">Phosphomannose isomerase type II C-terminal cupin domain</fullName>
    </submittedName>
</protein>
<evidence type="ECO:0000313" key="3">
    <source>
        <dbReference type="Proteomes" id="UP001304461"/>
    </source>
</evidence>